<evidence type="ECO:0008006" key="3">
    <source>
        <dbReference type="Google" id="ProtNLM"/>
    </source>
</evidence>
<dbReference type="Pfam" id="PF04964">
    <property type="entry name" value="Flp_Fap"/>
    <property type="match status" value="1"/>
</dbReference>
<protein>
    <recommendedName>
        <fullName evidence="3">Flp pilus assembly protein, pilin Flp</fullName>
    </recommendedName>
</protein>
<keyword evidence="1" id="KW-1133">Transmembrane helix</keyword>
<organism evidence="2">
    <name type="scientific">hydrothermal vent metagenome</name>
    <dbReference type="NCBI Taxonomy" id="652676"/>
    <lineage>
        <taxon>unclassified sequences</taxon>
        <taxon>metagenomes</taxon>
        <taxon>ecological metagenomes</taxon>
    </lineage>
</organism>
<sequence length="64" mass="6923">MRYKTHLKNQLSRFLVCEKGATAIEYGLIMALVFLVILGAVTNFSQVATDKMQTASDAIADAGS</sequence>
<reference evidence="2" key="1">
    <citation type="submission" date="2018-06" db="EMBL/GenBank/DDBJ databases">
        <authorList>
            <person name="Zhirakovskaya E."/>
        </authorList>
    </citation>
    <scope>NUCLEOTIDE SEQUENCE</scope>
</reference>
<keyword evidence="1" id="KW-0472">Membrane</keyword>
<evidence type="ECO:0000256" key="1">
    <source>
        <dbReference type="SAM" id="Phobius"/>
    </source>
</evidence>
<dbReference type="AlphaFoldDB" id="A0A3B0T1K4"/>
<gene>
    <name evidence="2" type="ORF">MNBD_ALPHA06-2002</name>
</gene>
<dbReference type="InterPro" id="IPR007047">
    <property type="entry name" value="Flp_Fap"/>
</dbReference>
<evidence type="ECO:0000313" key="2">
    <source>
        <dbReference type="EMBL" id="VAW00836.1"/>
    </source>
</evidence>
<dbReference type="EMBL" id="UOEE01000304">
    <property type="protein sequence ID" value="VAW00836.1"/>
    <property type="molecule type" value="Genomic_DNA"/>
</dbReference>
<name>A0A3B0T1K4_9ZZZZ</name>
<feature type="transmembrane region" description="Helical" evidence="1">
    <location>
        <begin position="21"/>
        <end position="42"/>
    </location>
</feature>
<accession>A0A3B0T1K4</accession>
<keyword evidence="1" id="KW-0812">Transmembrane</keyword>
<proteinExistence type="predicted"/>